<dbReference type="RefSeq" id="WP_169113033.1">
    <property type="nucleotide sequence ID" value="NZ_CP051684.1"/>
</dbReference>
<protein>
    <submittedName>
        <fullName evidence="1">Uncharacterized protein</fullName>
    </submittedName>
</protein>
<name>A0ABX6MC27_9BURK</name>
<organism evidence="1 2">
    <name type="scientific">Duganella dendranthematis</name>
    <dbReference type="NCBI Taxonomy" id="2728021"/>
    <lineage>
        <taxon>Bacteria</taxon>
        <taxon>Pseudomonadati</taxon>
        <taxon>Pseudomonadota</taxon>
        <taxon>Betaproteobacteria</taxon>
        <taxon>Burkholderiales</taxon>
        <taxon>Oxalobacteraceae</taxon>
        <taxon>Telluria group</taxon>
        <taxon>Duganella</taxon>
    </lineage>
</organism>
<evidence type="ECO:0000313" key="1">
    <source>
        <dbReference type="EMBL" id="QJD91681.1"/>
    </source>
</evidence>
<proteinExistence type="predicted"/>
<reference evidence="1 2" key="1">
    <citation type="submission" date="2020-04" db="EMBL/GenBank/DDBJ databases">
        <title>Genome sequencing of novel species.</title>
        <authorList>
            <person name="Heo J."/>
            <person name="Kim S.-J."/>
            <person name="Kim J.-S."/>
            <person name="Hong S.-B."/>
            <person name="Kwon S.-W."/>
        </authorList>
    </citation>
    <scope>NUCLEOTIDE SEQUENCE [LARGE SCALE GENOMIC DNA]</scope>
    <source>
        <strain evidence="1 2">AF9R3</strain>
    </source>
</reference>
<keyword evidence="2" id="KW-1185">Reference proteome</keyword>
<evidence type="ECO:0000313" key="2">
    <source>
        <dbReference type="Proteomes" id="UP000503117"/>
    </source>
</evidence>
<dbReference type="Proteomes" id="UP000503117">
    <property type="component" value="Chromosome"/>
</dbReference>
<sequence length="202" mass="22867">MATFEFENLKEAHPSMIPLPDQRPVIFLDIDDVLCVHRTLNTTQVLLALAGDETVNAVEVWQQIFYSHAVENLRLLNEEFRPWFVISSSWTLHLTREQLFATFEATGMAFVAGNLHEHWCTPRDDDSYRLVEIDAWLDAYAWKGSRQMAPAPYVIIDDVLSGQSLVGSHLEQCTVFCNASAGFLFPQLKAARRVLSAGLGRK</sequence>
<dbReference type="Pfam" id="PF18143">
    <property type="entry name" value="HAD_SAK_2"/>
    <property type="match status" value="1"/>
</dbReference>
<dbReference type="EMBL" id="CP051684">
    <property type="protein sequence ID" value="QJD91681.1"/>
    <property type="molecule type" value="Genomic_DNA"/>
</dbReference>
<accession>A0ABX6MC27</accession>
<gene>
    <name evidence="1" type="ORF">HH213_17260</name>
</gene>